<evidence type="ECO:0000313" key="6">
    <source>
        <dbReference type="Proteomes" id="UP000092871"/>
    </source>
</evidence>
<dbReference type="PANTHER" id="PTHR11820">
    <property type="entry name" value="ACYLPYRUVASE"/>
    <property type="match status" value="1"/>
</dbReference>
<reference evidence="4 5" key="1">
    <citation type="submission" date="2016-06" db="EMBL/GenBank/DDBJ databases">
        <authorList>
            <person name="Rodrigo-Torres L."/>
            <person name="Arahal D.R."/>
        </authorList>
    </citation>
    <scope>NUCLEOTIDE SEQUENCE [LARGE SCALE GENOMIC DNA]</scope>
    <source>
        <strain evidence="4 5">CECT 5116</strain>
    </source>
</reference>
<dbReference type="OrthoDB" id="9805307at2"/>
<evidence type="ECO:0000313" key="3">
    <source>
        <dbReference type="EMBL" id="SBT16181.1"/>
    </source>
</evidence>
<dbReference type="Gene3D" id="3.90.850.10">
    <property type="entry name" value="Fumarylacetoacetase-like, C-terminal domain"/>
    <property type="match status" value="1"/>
</dbReference>
<proteinExistence type="predicted"/>
<evidence type="ECO:0000256" key="1">
    <source>
        <dbReference type="ARBA" id="ARBA00022723"/>
    </source>
</evidence>
<dbReference type="EC" id="3.7.1.20" evidence="3"/>
<feature type="domain" description="Fumarylacetoacetase-like C-terminal" evidence="2">
    <location>
        <begin position="28"/>
        <end position="232"/>
    </location>
</feature>
<dbReference type="Proteomes" id="UP000092871">
    <property type="component" value="Unassembled WGS sequence"/>
</dbReference>
<evidence type="ECO:0000313" key="4">
    <source>
        <dbReference type="EMBL" id="SBT21229.1"/>
    </source>
</evidence>
<accession>A0A1C3JLZ7</accession>
<dbReference type="InterPro" id="IPR036663">
    <property type="entry name" value="Fumarylacetoacetase_C_sf"/>
</dbReference>
<organism evidence="3 6">
    <name type="scientific">Marinomonas gallaica</name>
    <dbReference type="NCBI Taxonomy" id="1806667"/>
    <lineage>
        <taxon>Bacteria</taxon>
        <taxon>Pseudomonadati</taxon>
        <taxon>Pseudomonadota</taxon>
        <taxon>Gammaproteobacteria</taxon>
        <taxon>Oceanospirillales</taxon>
        <taxon>Oceanospirillaceae</taxon>
        <taxon>Marinomonas</taxon>
    </lineage>
</organism>
<dbReference type="EMBL" id="FLRA01000002">
    <property type="protein sequence ID" value="SBT16181.1"/>
    <property type="molecule type" value="Genomic_DNA"/>
</dbReference>
<dbReference type="InterPro" id="IPR011234">
    <property type="entry name" value="Fumarylacetoacetase-like_C"/>
</dbReference>
<dbReference type="Proteomes" id="UP000092840">
    <property type="component" value="Unassembled WGS sequence"/>
</dbReference>
<keyword evidence="1" id="KW-0479">Metal-binding</keyword>
<dbReference type="RefSeq" id="WP_067030639.1">
    <property type="nucleotide sequence ID" value="NZ_FLRA01000002.1"/>
</dbReference>
<gene>
    <name evidence="3" type="primary">nagK</name>
    <name evidence="3" type="ORF">MGA5115_00261</name>
    <name evidence="4" type="ORF">MGA5116_01822</name>
</gene>
<dbReference type="GO" id="GO:0046872">
    <property type="term" value="F:metal ion binding"/>
    <property type="evidence" value="ECO:0007669"/>
    <property type="project" value="UniProtKB-KW"/>
</dbReference>
<sequence>MSLYAISPVAEVTLPIIGREELFPVRRVYCVGRNYAAHAREMGDDPNRDLPFFFCKDRSCVQLVTLNGVTPLPYPDATERFEYEVELVVALSQGGRNLTLDEAQAAVYGYGVGLDMTRRDLQSLAKQKGRPWEAGKAFEFSAPMTPIVPRGATPVLEAGKIELSVNGEVKQSSNLTHLTWGIAEVIVKLSEQFELYPGDLIMTGTPENVGPVVIGDTIEALVEGVAEFKMEVV</sequence>
<dbReference type="SUPFAM" id="SSF56529">
    <property type="entry name" value="FAH"/>
    <property type="match status" value="1"/>
</dbReference>
<dbReference type="GO" id="GO:0034545">
    <property type="term" value="F:fumarylpyruvate hydrolase activity"/>
    <property type="evidence" value="ECO:0007669"/>
    <property type="project" value="UniProtKB-EC"/>
</dbReference>
<evidence type="ECO:0000259" key="2">
    <source>
        <dbReference type="Pfam" id="PF01557"/>
    </source>
</evidence>
<dbReference type="AlphaFoldDB" id="A0A1C3JLZ7"/>
<name>A0A1C3JLZ7_9GAMM</name>
<keyword evidence="3" id="KW-0378">Hydrolase</keyword>
<reference evidence="3 6" key="2">
    <citation type="submission" date="2016-06" db="EMBL/GenBank/DDBJ databases">
        <authorList>
            <person name="Kjaerup R.B."/>
            <person name="Dalgaard T.S."/>
            <person name="Juul-Madsen H.R."/>
        </authorList>
    </citation>
    <scope>NUCLEOTIDE SEQUENCE [LARGE SCALE GENOMIC DNA]</scope>
    <source>
        <strain evidence="3 6">CECT 5115</strain>
    </source>
</reference>
<dbReference type="Pfam" id="PF01557">
    <property type="entry name" value="FAA_hydrolase"/>
    <property type="match status" value="1"/>
</dbReference>
<protein>
    <submittedName>
        <fullName evidence="3">Fumarylpyruvate hydrolase</fullName>
        <ecNumber evidence="3">3.7.1.20</ecNumber>
    </submittedName>
</protein>
<dbReference type="EMBL" id="FLRB01000012">
    <property type="protein sequence ID" value="SBT21229.1"/>
    <property type="molecule type" value="Genomic_DNA"/>
</dbReference>
<evidence type="ECO:0000313" key="5">
    <source>
        <dbReference type="Proteomes" id="UP000092840"/>
    </source>
</evidence>
<keyword evidence="5" id="KW-1185">Reference proteome</keyword>
<keyword evidence="3" id="KW-0670">Pyruvate</keyword>
<dbReference type="GO" id="GO:0018773">
    <property type="term" value="F:acetylpyruvate hydrolase activity"/>
    <property type="evidence" value="ECO:0007669"/>
    <property type="project" value="TreeGrafter"/>
</dbReference>
<dbReference type="PANTHER" id="PTHR11820:SF90">
    <property type="entry name" value="FLUTATHIONE S-TRANSFERASE"/>
    <property type="match status" value="1"/>
</dbReference>